<evidence type="ECO:0000256" key="3">
    <source>
        <dbReference type="ARBA" id="ARBA00023015"/>
    </source>
</evidence>
<comment type="similarity">
    <text evidence="2">Belongs to the Mediator complex subunit 23 family.</text>
</comment>
<name>A0A2P6P0U4_9EUKA</name>
<dbReference type="PANTHER" id="PTHR12691">
    <property type="entry name" value="MEDIATOR OF RNA POLYMERASE II TRANSCRIPTION SUBUNIT 23"/>
    <property type="match status" value="1"/>
</dbReference>
<gene>
    <name evidence="8" type="ORF">PROFUN_00168</name>
</gene>
<dbReference type="InterPro" id="IPR008271">
    <property type="entry name" value="Ser/Thr_kinase_AS"/>
</dbReference>
<evidence type="ECO:0000256" key="1">
    <source>
        <dbReference type="ARBA" id="ARBA00004123"/>
    </source>
</evidence>
<dbReference type="SUPFAM" id="SSF56112">
    <property type="entry name" value="Protein kinase-like (PK-like)"/>
    <property type="match status" value="1"/>
</dbReference>
<dbReference type="Pfam" id="PF11573">
    <property type="entry name" value="Med23"/>
    <property type="match status" value="2"/>
</dbReference>
<dbReference type="Pfam" id="PF00069">
    <property type="entry name" value="Pkinase"/>
    <property type="match status" value="1"/>
</dbReference>
<dbReference type="GO" id="GO:0005667">
    <property type="term" value="C:transcription regulator complex"/>
    <property type="evidence" value="ECO:0007669"/>
    <property type="project" value="TreeGrafter"/>
</dbReference>
<evidence type="ECO:0000256" key="2">
    <source>
        <dbReference type="ARBA" id="ARBA00010222"/>
    </source>
</evidence>
<dbReference type="InterPro" id="IPR000719">
    <property type="entry name" value="Prot_kinase_dom"/>
</dbReference>
<evidence type="ECO:0000313" key="8">
    <source>
        <dbReference type="EMBL" id="PRP89826.1"/>
    </source>
</evidence>
<dbReference type="OrthoDB" id="4062651at2759"/>
<evidence type="ECO:0000256" key="6">
    <source>
        <dbReference type="SAM" id="MobiDB-lite"/>
    </source>
</evidence>
<dbReference type="PROSITE" id="PS00108">
    <property type="entry name" value="PROTEIN_KINASE_ST"/>
    <property type="match status" value="1"/>
</dbReference>
<feature type="domain" description="Protein kinase" evidence="7">
    <location>
        <begin position="170"/>
        <end position="443"/>
    </location>
</feature>
<evidence type="ECO:0000313" key="9">
    <source>
        <dbReference type="Proteomes" id="UP000241769"/>
    </source>
</evidence>
<dbReference type="GO" id="GO:0010628">
    <property type="term" value="P:positive regulation of gene expression"/>
    <property type="evidence" value="ECO:0007669"/>
    <property type="project" value="TreeGrafter"/>
</dbReference>
<dbReference type="FunCoup" id="A0A2P6P0U4">
    <property type="interactions" value="122"/>
</dbReference>
<dbReference type="SMART" id="SM00220">
    <property type="entry name" value="S_TKc"/>
    <property type="match status" value="1"/>
</dbReference>
<dbReference type="GO" id="GO:0006357">
    <property type="term" value="P:regulation of transcription by RNA polymerase II"/>
    <property type="evidence" value="ECO:0007669"/>
    <property type="project" value="TreeGrafter"/>
</dbReference>
<dbReference type="GO" id="GO:0005524">
    <property type="term" value="F:ATP binding"/>
    <property type="evidence" value="ECO:0007669"/>
    <property type="project" value="InterPro"/>
</dbReference>
<dbReference type="Proteomes" id="UP000241769">
    <property type="component" value="Unassembled WGS sequence"/>
</dbReference>
<feature type="compositionally biased region" description="Polar residues" evidence="6">
    <location>
        <begin position="97"/>
        <end position="110"/>
    </location>
</feature>
<comment type="subcellular location">
    <subcellularLocation>
        <location evidence="1">Nucleus</location>
    </subcellularLocation>
</comment>
<protein>
    <recommendedName>
        <fullName evidence="7">Protein kinase domain-containing protein</fullName>
    </recommendedName>
</protein>
<feature type="region of interest" description="Disordered" evidence="6">
    <location>
        <begin position="97"/>
        <end position="116"/>
    </location>
</feature>
<evidence type="ECO:0000256" key="5">
    <source>
        <dbReference type="ARBA" id="ARBA00023242"/>
    </source>
</evidence>
<dbReference type="InterPro" id="IPR011009">
    <property type="entry name" value="Kinase-like_dom_sf"/>
</dbReference>
<evidence type="ECO:0000259" key="7">
    <source>
        <dbReference type="PROSITE" id="PS50011"/>
    </source>
</evidence>
<comment type="caution">
    <text evidence="8">The sequence shown here is derived from an EMBL/GenBank/DDBJ whole genome shotgun (WGS) entry which is preliminary data.</text>
</comment>
<keyword evidence="4" id="KW-0804">Transcription</keyword>
<reference evidence="8 9" key="1">
    <citation type="journal article" date="2018" name="Genome Biol. Evol.">
        <title>Multiple Roots of Fruiting Body Formation in Amoebozoa.</title>
        <authorList>
            <person name="Hillmann F."/>
            <person name="Forbes G."/>
            <person name="Novohradska S."/>
            <person name="Ferling I."/>
            <person name="Riege K."/>
            <person name="Groth M."/>
            <person name="Westermann M."/>
            <person name="Marz M."/>
            <person name="Spaller T."/>
            <person name="Winckler T."/>
            <person name="Schaap P."/>
            <person name="Glockner G."/>
        </authorList>
    </citation>
    <scope>NUCLEOTIDE SEQUENCE [LARGE SCALE GENOMIC DNA]</scope>
    <source>
        <strain evidence="8 9">Jena</strain>
    </source>
</reference>
<dbReference type="EMBL" id="MDYQ01000001">
    <property type="protein sequence ID" value="PRP89826.1"/>
    <property type="molecule type" value="Genomic_DNA"/>
</dbReference>
<accession>A0A2P6P0U4</accession>
<keyword evidence="5" id="KW-0539">Nucleus</keyword>
<dbReference type="InterPro" id="IPR021629">
    <property type="entry name" value="Mediator_Med23"/>
</dbReference>
<dbReference type="GO" id="GO:0016592">
    <property type="term" value="C:mediator complex"/>
    <property type="evidence" value="ECO:0007669"/>
    <property type="project" value="TreeGrafter"/>
</dbReference>
<evidence type="ECO:0000256" key="4">
    <source>
        <dbReference type="ARBA" id="ARBA00023163"/>
    </source>
</evidence>
<keyword evidence="9" id="KW-1185">Reference proteome</keyword>
<keyword evidence="3" id="KW-0805">Transcription regulation</keyword>
<dbReference type="STRING" id="1890364.A0A2P6P0U4"/>
<dbReference type="Gene3D" id="1.10.510.10">
    <property type="entry name" value="Transferase(Phosphotransferase) domain 1"/>
    <property type="match status" value="1"/>
</dbReference>
<proteinExistence type="inferred from homology"/>
<sequence>MFSGAVDLPSKGYLDKELLPPCLVDVGPAANVSPSLSVTEREYYTNERHPQGLTASLKHGHNQKTLRVADHRGATSDPQQKSPHLLSMMIRRSHSTSVSAPGTVNDNINCPPSPDPAKRRWKVAYDEMGRSPSRATLNQDSSYMRSRATSLDVPSRIDEKKCIPINMGSVTLHELLGTGGSGAQVYKACADGFCFAAKILRTETVEEVMDAIKREIQIVMSLNHDNIVKYLWHEITSDDIRLYMPFYSSTLHQVIMHRRSSKNPFTETQLISYMLQISKGLYYLHSLPSPIVHRDLKAENIFVEFDAHKNISKLKIGDFDTSKILEVSSEKSFTKIGTNGYMAPEIISNKSGYSSQADVWSAGVILLEMMTLDPPFHHDSPNRMERQNIIEKGRRPTMSSDAESRFPQLYPIYLACTKRDTGKRWTAEKMMMKFRELSRYKTMQAGARTAPDRASISVVQDLFSKALNDRGDSSSSPETIVKSLLALRKKPQKQAFDAQILPVVVDQLVASATNPEDFLFMTQVYRMLMVQHDPSNVFLTHNLEMDIHSGVKRKRNGTKTSNSSSFPLSTLIVHLLERIKKIAGTRDNGLASISGNTILLNESTPDTEFLAVMLDDSAEDNERGRVELLLWEFACQSISDMLPSCRGDEDLLIDVLIRIMEAMQNYPVHPTSNEMRSISQGIDLLSRLCSPVDRYLPHYLITAHVSHLIYNTTHPSPPPAVQISQSPAMMPREAGPIVGYVHWTLYSFVKNYLLSKNNLASVLTVSDSADLCRLIGPSKEDEALWRKDIPLVHRIITDDPNMMVTSNYSSNRRSAQLYSMLREGAPIHVTKSQIMLNSELKWLHSGTTQESKSQSPFSELVVYAFLKQTLNLLSMKNANDAKDKDDVWWPEWQHLANQFYALVESNILDVERYIHYLYRNQKTEPNNGNNAIIWMINQSLSLEQVQKLFREDHLQPKPGVLVGLVNNFHTTTSDSEYRDSSVQGTIYLLNQLVKDISVTPDQKRTCETYNRSVATKFKQWRQYDIIKRKLETPNPDVNALISDAKSAPTFYIISFISKELVVNAIMDYMKRSDGAASPSTFPNNNSLTYQGRTSPLPLIPLCKIAIKARCVIFDALEAIVFGKQEGSVGPAAPGYVETYVRLLYLSPDPRKSFAPFLEQLRTNKDLARLQTLLEMLNYRLIRFLKFNGLVTDVFNAIVPLFVNLLNPQIFSGLESLVIKLSPFIDLGRRGQSEHSFFLLHLFTHGVRTMIRFVGSELCSSTYFTQPKALQFVKNVLQHLPTNSIHEKSLEFLPKQMVDAIQSVQETIDVTPRHVPVVTRDDVREEHGVTRQLLSQTAAQAEEAFVKHYSTHQNKRSIILCMLLHMVKDMKKLSFNPEIFYKLFMSFTPQEVTTYTFTFINFIMDDALAQGAPKMNTPGSRGPQIAFLQEMAGQLMKFAFVYRLVQYPTVIAAVLNRLFHDPNAVTLLDKLLSESNRWVEAVYNSGLTREHWTDDNAFTKSAELPFGKTIDPRMTLPIYYDNVVVRMIPVLDVAFMRLIEAAVRGHVTLDLNFLPVFHENPSRYVLNLLSTYYESPIMTTELKLYFLKMLDPTIVIFSDIFKSYQEKLDESVLSAPYFEKLVTSLGNVIKEGNMATMGRHGPLHMFEELPTHSQACLTSTLLEILVIPQSADVITTNLMSTLFGVAVTKILHCNISIGLMLSMLPTSFLTPFVQKMKETLKTNPVLLGNGFQSSISLSYSIEYTSNLTMSTDNDANKYLLLFQIFSHYSSLHLTLQTVKDIVADCRPITSIHQIFYVSKLLGPIVHRMNGNREASVDTIHLILSCLKDVDDDLSDMMWDQMTTTLDTSSPLHLFQLIIDLIYHLWYSSPSLSPSIASDPELVEIYQTLTPDVQWHLQHMFEVKR</sequence>
<dbReference type="GO" id="GO:0004672">
    <property type="term" value="F:protein kinase activity"/>
    <property type="evidence" value="ECO:0007669"/>
    <property type="project" value="InterPro"/>
</dbReference>
<dbReference type="PANTHER" id="PTHR12691:SF10">
    <property type="entry name" value="MEDIATOR OF RNA POLYMERASE II TRANSCRIPTION SUBUNIT 23"/>
    <property type="match status" value="1"/>
</dbReference>
<organism evidence="8 9">
    <name type="scientific">Planoprotostelium fungivorum</name>
    <dbReference type="NCBI Taxonomy" id="1890364"/>
    <lineage>
        <taxon>Eukaryota</taxon>
        <taxon>Amoebozoa</taxon>
        <taxon>Evosea</taxon>
        <taxon>Variosea</taxon>
        <taxon>Cavosteliida</taxon>
        <taxon>Cavosteliaceae</taxon>
        <taxon>Planoprotostelium</taxon>
    </lineage>
</organism>
<dbReference type="PROSITE" id="PS50011">
    <property type="entry name" value="PROTEIN_KINASE_DOM"/>
    <property type="match status" value="1"/>
</dbReference>
<dbReference type="InParanoid" id="A0A2P6P0U4"/>